<keyword evidence="5" id="KW-0378">Hydrolase</keyword>
<dbReference type="GO" id="GO:0004565">
    <property type="term" value="F:beta-galactosidase activity"/>
    <property type="evidence" value="ECO:0007669"/>
    <property type="project" value="UniProtKB-EC"/>
</dbReference>
<evidence type="ECO:0000256" key="4">
    <source>
        <dbReference type="ARBA" id="ARBA00022723"/>
    </source>
</evidence>
<dbReference type="EC" id="3.2.1.23" evidence="3"/>
<dbReference type="GO" id="GO:0046872">
    <property type="term" value="F:metal ion binding"/>
    <property type="evidence" value="ECO:0007669"/>
    <property type="project" value="UniProtKB-KW"/>
</dbReference>
<evidence type="ECO:0000259" key="9">
    <source>
        <dbReference type="Pfam" id="PF08532"/>
    </source>
</evidence>
<evidence type="ECO:0000256" key="3">
    <source>
        <dbReference type="ARBA" id="ARBA00012756"/>
    </source>
</evidence>
<evidence type="ECO:0000256" key="5">
    <source>
        <dbReference type="ARBA" id="ARBA00022801"/>
    </source>
</evidence>
<dbReference type="InterPro" id="IPR013529">
    <property type="entry name" value="Glyco_hydro_42_N"/>
</dbReference>
<dbReference type="SUPFAM" id="SSF51445">
    <property type="entry name" value="(Trans)glycosidases"/>
    <property type="match status" value="1"/>
</dbReference>
<dbReference type="Gene3D" id="3.40.50.880">
    <property type="match status" value="1"/>
</dbReference>
<dbReference type="EMBL" id="FMVT01000005">
    <property type="protein sequence ID" value="SCY54410.1"/>
    <property type="molecule type" value="Genomic_DNA"/>
</dbReference>
<evidence type="ECO:0000256" key="6">
    <source>
        <dbReference type="ARBA" id="ARBA00022833"/>
    </source>
</evidence>
<dbReference type="InterPro" id="IPR029062">
    <property type="entry name" value="Class_I_gatase-like"/>
</dbReference>
<evidence type="ECO:0000259" key="8">
    <source>
        <dbReference type="Pfam" id="PF02449"/>
    </source>
</evidence>
<gene>
    <name evidence="10" type="ORF">SAMN05660710_01905</name>
</gene>
<protein>
    <recommendedName>
        <fullName evidence="3">beta-galactosidase</fullName>
        <ecNumber evidence="3">3.2.1.23</ecNumber>
    </recommendedName>
</protein>
<keyword evidence="6" id="KW-0862">Zinc</keyword>
<dbReference type="Pfam" id="PF08532">
    <property type="entry name" value="Glyco_hydro_42M"/>
    <property type="match status" value="1"/>
</dbReference>
<reference evidence="10 11" key="1">
    <citation type="submission" date="2016-10" db="EMBL/GenBank/DDBJ databases">
        <authorList>
            <person name="de Groot N.N."/>
        </authorList>
    </citation>
    <scope>NUCLEOTIDE SEQUENCE [LARGE SCALE GENOMIC DNA]</scope>
    <source>
        <strain evidence="10 11">CGMCC 1.8925</strain>
    </source>
</reference>
<evidence type="ECO:0000256" key="7">
    <source>
        <dbReference type="ARBA" id="ARBA00023295"/>
    </source>
</evidence>
<accession>A0A1G5GTA5</accession>
<dbReference type="OrthoDB" id="9800974at2"/>
<evidence type="ECO:0000313" key="11">
    <source>
        <dbReference type="Proteomes" id="UP000199502"/>
    </source>
</evidence>
<proteinExistence type="inferred from homology"/>
<keyword evidence="11" id="KW-1185">Reference proteome</keyword>
<feature type="domain" description="Glycoside hydrolase family 42 N-terminal" evidence="8">
    <location>
        <begin position="21"/>
        <end position="367"/>
    </location>
</feature>
<comment type="catalytic activity">
    <reaction evidence="1">
        <text>Hydrolysis of terminal non-reducing beta-D-galactose residues in beta-D-galactosides.</text>
        <dbReference type="EC" id="3.2.1.23"/>
    </reaction>
</comment>
<dbReference type="InterPro" id="IPR013738">
    <property type="entry name" value="Beta_galactosidase_Trimer"/>
</dbReference>
<dbReference type="Pfam" id="PF02449">
    <property type="entry name" value="Glyco_hydro_42"/>
    <property type="match status" value="1"/>
</dbReference>
<dbReference type="PANTHER" id="PTHR36447:SF2">
    <property type="entry name" value="BETA-GALACTOSIDASE YESZ"/>
    <property type="match status" value="1"/>
</dbReference>
<dbReference type="CDD" id="cd03143">
    <property type="entry name" value="A4_beta-galactosidase_middle_domain"/>
    <property type="match status" value="1"/>
</dbReference>
<dbReference type="PANTHER" id="PTHR36447">
    <property type="entry name" value="BETA-GALACTOSIDASE GANA"/>
    <property type="match status" value="1"/>
</dbReference>
<dbReference type="AlphaFoldDB" id="A0A1G5GTA5"/>
<organism evidence="10 11">
    <name type="scientific">Paracoccus tibetensis</name>
    <dbReference type="NCBI Taxonomy" id="336292"/>
    <lineage>
        <taxon>Bacteria</taxon>
        <taxon>Pseudomonadati</taxon>
        <taxon>Pseudomonadota</taxon>
        <taxon>Alphaproteobacteria</taxon>
        <taxon>Rhodobacterales</taxon>
        <taxon>Paracoccaceae</taxon>
        <taxon>Paracoccus</taxon>
    </lineage>
</organism>
<dbReference type="GO" id="GO:0009341">
    <property type="term" value="C:beta-galactosidase complex"/>
    <property type="evidence" value="ECO:0007669"/>
    <property type="project" value="InterPro"/>
</dbReference>
<dbReference type="Gene3D" id="3.20.20.80">
    <property type="entry name" value="Glycosidases"/>
    <property type="match status" value="1"/>
</dbReference>
<sequence length="698" mass="76950">MAKDHPRVPYGAVYFRKSNPPREDWDRDYAVAAEDGLNTFRHWFMWSAIERAPGRFDWDDCDRQLDLAAAHGLSTVIAEFTMAAPDWLTRRMDHARMRTADGRPMASQLSPSTAVGGFGEGLGGAGPLTLNDPAVHDAVMGFLTRLAERYRGHPGLMGYDVNNEVNYQPQFDFSDPTAAAFRRWLQDKYGSLDALAEVWHRYSYAEWDDIMPPRQIQPYAECLDWMTFREDNFYTHVEDKIRTIRAADPDAAIVSHGIAGAVTALAGHGCNDWRAAGQVDIYGYTWIAARKGNQPWRNFYAGDLIRGASRGKPFWHAERQGGPLWMQPQVLGRAKDDARVATPEDIRLWSMASFAAGARGMMNLRYRPLLDGPLFGAFGAYGMDGSRTPRSDMQAAIGRWANEPGQADLMAARPVRGEVGILMIPEAQRFDRLLSSEGSFTTYQDAMWGAYRGFFDLGIQPDWVHSDDIDGYDVIYAPYPILIPDALAGRLANWVARGGRLISEACPGYFGDMGRAGARQPRAGLDAVFGVTEDEVEFMPDIAHHTALVLDEQRLTCGGFIQSYHAAGANVLGRFDDGRIALTASDHGDGRTLLVGSHVSAGHFRALEAGQPDAAAWFRKCLDWAGIRPVVGTGNNMVKGRLHRDGDRRFTWLVNPTDQPQPVSVTVGGVPLDAAATCLWGDLATGTVPALDAVIVAH</sequence>
<evidence type="ECO:0000256" key="2">
    <source>
        <dbReference type="ARBA" id="ARBA00005940"/>
    </source>
</evidence>
<name>A0A1G5GTA5_9RHOB</name>
<dbReference type="SUPFAM" id="SSF52317">
    <property type="entry name" value="Class I glutamine amidotransferase-like"/>
    <property type="match status" value="1"/>
</dbReference>
<dbReference type="InterPro" id="IPR003476">
    <property type="entry name" value="Glyco_hydro_42"/>
</dbReference>
<dbReference type="Proteomes" id="UP000199502">
    <property type="component" value="Unassembled WGS sequence"/>
</dbReference>
<dbReference type="RefSeq" id="WP_090743001.1">
    <property type="nucleotide sequence ID" value="NZ_FMVT01000005.1"/>
</dbReference>
<evidence type="ECO:0000313" key="10">
    <source>
        <dbReference type="EMBL" id="SCY54410.1"/>
    </source>
</evidence>
<dbReference type="STRING" id="336292.SAMN05660710_01905"/>
<feature type="domain" description="Beta-galactosidase trimerisation" evidence="9">
    <location>
        <begin position="443"/>
        <end position="607"/>
    </location>
</feature>
<comment type="similarity">
    <text evidence="2">Belongs to the glycosyl hydrolase 42 family.</text>
</comment>
<keyword evidence="7" id="KW-0326">Glycosidase</keyword>
<keyword evidence="4" id="KW-0479">Metal-binding</keyword>
<dbReference type="GO" id="GO:0005975">
    <property type="term" value="P:carbohydrate metabolic process"/>
    <property type="evidence" value="ECO:0007669"/>
    <property type="project" value="InterPro"/>
</dbReference>
<dbReference type="InterPro" id="IPR017853">
    <property type="entry name" value="GH"/>
</dbReference>
<evidence type="ECO:0000256" key="1">
    <source>
        <dbReference type="ARBA" id="ARBA00001412"/>
    </source>
</evidence>